<protein>
    <submittedName>
        <fullName evidence="8">Transcription factor TCP8</fullName>
    </submittedName>
</protein>
<dbReference type="InterPro" id="IPR017887">
    <property type="entry name" value="TF_TCP_subgr"/>
</dbReference>
<proteinExistence type="predicted"/>
<dbReference type="GO" id="GO:0003677">
    <property type="term" value="F:DNA binding"/>
    <property type="evidence" value="ECO:0007669"/>
    <property type="project" value="UniProtKB-KW"/>
</dbReference>
<feature type="compositionally biased region" description="Basic and acidic residues" evidence="6">
    <location>
        <begin position="34"/>
        <end position="44"/>
    </location>
</feature>
<evidence type="ECO:0000313" key="8">
    <source>
        <dbReference type="EMBL" id="RVX01152.1"/>
    </source>
</evidence>
<dbReference type="Pfam" id="PF03634">
    <property type="entry name" value="TCP"/>
    <property type="match status" value="1"/>
</dbReference>
<keyword evidence="4" id="KW-0804">Transcription</keyword>
<evidence type="ECO:0000256" key="4">
    <source>
        <dbReference type="ARBA" id="ARBA00023163"/>
    </source>
</evidence>
<feature type="region of interest" description="Disordered" evidence="6">
    <location>
        <begin position="1"/>
        <end position="84"/>
    </location>
</feature>
<evidence type="ECO:0000259" key="7">
    <source>
        <dbReference type="PROSITE" id="PS51369"/>
    </source>
</evidence>
<organism evidence="8 9">
    <name type="scientific">Vitis vinifera</name>
    <name type="common">Grape</name>
    <dbReference type="NCBI Taxonomy" id="29760"/>
    <lineage>
        <taxon>Eukaryota</taxon>
        <taxon>Viridiplantae</taxon>
        <taxon>Streptophyta</taxon>
        <taxon>Embryophyta</taxon>
        <taxon>Tracheophyta</taxon>
        <taxon>Spermatophyta</taxon>
        <taxon>Magnoliopsida</taxon>
        <taxon>eudicotyledons</taxon>
        <taxon>Gunneridae</taxon>
        <taxon>Pentapetalae</taxon>
        <taxon>rosids</taxon>
        <taxon>Vitales</taxon>
        <taxon>Vitaceae</taxon>
        <taxon>Viteae</taxon>
        <taxon>Vitis</taxon>
    </lineage>
</organism>
<dbReference type="GO" id="GO:0003700">
    <property type="term" value="F:DNA-binding transcription factor activity"/>
    <property type="evidence" value="ECO:0007669"/>
    <property type="project" value="InterPro"/>
</dbReference>
<dbReference type="InterPro" id="IPR005333">
    <property type="entry name" value="Transcription_factor_TCP"/>
</dbReference>
<accession>A0A438IWN8</accession>
<evidence type="ECO:0000256" key="3">
    <source>
        <dbReference type="ARBA" id="ARBA00023125"/>
    </source>
</evidence>
<dbReference type="AlphaFoldDB" id="A0A438IWN8"/>
<dbReference type="PROSITE" id="PS51369">
    <property type="entry name" value="TCP"/>
    <property type="match status" value="1"/>
</dbReference>
<dbReference type="PANTHER" id="PTHR31072:SF108">
    <property type="entry name" value="TRANSCRIPTION FACTOR TCP22-RELATED"/>
    <property type="match status" value="1"/>
</dbReference>
<gene>
    <name evidence="8" type="primary">TCP8_1</name>
    <name evidence="8" type="ORF">CK203_036171</name>
</gene>
<keyword evidence="5" id="KW-0539">Nucleus</keyword>
<dbReference type="Proteomes" id="UP000288805">
    <property type="component" value="Unassembled WGS sequence"/>
</dbReference>
<evidence type="ECO:0000256" key="6">
    <source>
        <dbReference type="SAM" id="MobiDB-lite"/>
    </source>
</evidence>
<comment type="caution">
    <text evidence="8">The sequence shown here is derived from an EMBL/GenBank/DDBJ whole genome shotgun (WGS) entry which is preliminary data.</text>
</comment>
<dbReference type="PANTHER" id="PTHR31072">
    <property type="entry name" value="TRANSCRIPTION FACTOR TCP4-RELATED"/>
    <property type="match status" value="1"/>
</dbReference>
<feature type="region of interest" description="Disordered" evidence="6">
    <location>
        <begin position="146"/>
        <end position="169"/>
    </location>
</feature>
<name>A0A438IWN8_VITVI</name>
<feature type="domain" description="TCP" evidence="7">
    <location>
        <begin position="71"/>
        <end position="125"/>
    </location>
</feature>
<comment type="subcellular location">
    <subcellularLocation>
        <location evidence="1">Nucleus</location>
    </subcellularLocation>
</comment>
<feature type="region of interest" description="Disordered" evidence="6">
    <location>
        <begin position="331"/>
        <end position="355"/>
    </location>
</feature>
<keyword evidence="3" id="KW-0238">DNA-binding</keyword>
<sequence>MESLNNNRSGQSQEEASLNLVTPFQSQSQQLGHGSDDPDPDRHGPYMGSISIQPTASTSSKPASSSVKRSTKDRHTKVDGRGRRIRMPAICAARVFQLTRELGHKSDGETIEWLLQQAEPAIVAATGTGTIPANFSTLNVSLRSSGSTISAPPSKSAPHSFHGGLGLFDDGGGDPSRRILGFHHQLYPHLGTGGATSSSLTKPAAPGPQDHEQGSSPAATHGSARPAPAMWAVAPATSNGGSAFWMLPVTTSVSTSTAGVGASEPQIWPFATGGGQYRVNFSGGVSPIQLGPMVLQQPQGSQQLGLGLSDINMGMLNAYNSSRVDLGMNLEQHQHQNQPPQGSEDSGDEDAAESQ</sequence>
<feature type="compositionally biased region" description="Acidic residues" evidence="6">
    <location>
        <begin position="345"/>
        <end position="355"/>
    </location>
</feature>
<evidence type="ECO:0000256" key="1">
    <source>
        <dbReference type="ARBA" id="ARBA00004123"/>
    </source>
</evidence>
<dbReference type="EMBL" id="QGNW01000077">
    <property type="protein sequence ID" value="RVX01152.1"/>
    <property type="molecule type" value="Genomic_DNA"/>
</dbReference>
<feature type="region of interest" description="Disordered" evidence="6">
    <location>
        <begin position="192"/>
        <end position="226"/>
    </location>
</feature>
<evidence type="ECO:0000256" key="5">
    <source>
        <dbReference type="ARBA" id="ARBA00023242"/>
    </source>
</evidence>
<feature type="compositionally biased region" description="Low complexity" evidence="6">
    <location>
        <begin position="54"/>
        <end position="68"/>
    </location>
</feature>
<evidence type="ECO:0000313" key="9">
    <source>
        <dbReference type="Proteomes" id="UP000288805"/>
    </source>
</evidence>
<evidence type="ECO:0000256" key="2">
    <source>
        <dbReference type="ARBA" id="ARBA00023015"/>
    </source>
</evidence>
<feature type="compositionally biased region" description="Polar residues" evidence="6">
    <location>
        <begin position="335"/>
        <end position="344"/>
    </location>
</feature>
<keyword evidence="2" id="KW-0805">Transcription regulation</keyword>
<feature type="compositionally biased region" description="Polar residues" evidence="6">
    <location>
        <begin position="1"/>
        <end position="32"/>
    </location>
</feature>
<dbReference type="GO" id="GO:0005634">
    <property type="term" value="C:nucleus"/>
    <property type="evidence" value="ECO:0007669"/>
    <property type="project" value="UniProtKB-SubCell"/>
</dbReference>
<reference evidence="8 9" key="1">
    <citation type="journal article" date="2018" name="PLoS Genet.">
        <title>Population sequencing reveals clonal diversity and ancestral inbreeding in the grapevine cultivar Chardonnay.</title>
        <authorList>
            <person name="Roach M.J."/>
            <person name="Johnson D.L."/>
            <person name="Bohlmann J."/>
            <person name="van Vuuren H.J."/>
            <person name="Jones S.J."/>
            <person name="Pretorius I.S."/>
            <person name="Schmidt S.A."/>
            <person name="Borneman A.R."/>
        </authorList>
    </citation>
    <scope>NUCLEOTIDE SEQUENCE [LARGE SCALE GENOMIC DNA]</scope>
    <source>
        <strain evidence="9">cv. Chardonnay</strain>
        <tissue evidence="8">Leaf</tissue>
    </source>
</reference>